<name>A0A9I9CCG8_CUCME</name>
<sequence>MKDGKIYLYTSVVPLQEEGDMLMQICIGRGYLDAEINVDKDVVKKCRHSLFQRENGTTSTKLTPDALFANMVNK</sequence>
<organism evidence="1">
    <name type="scientific">Cucumis melo</name>
    <name type="common">Muskmelon</name>
    <dbReference type="NCBI Taxonomy" id="3656"/>
    <lineage>
        <taxon>Eukaryota</taxon>
        <taxon>Viridiplantae</taxon>
        <taxon>Streptophyta</taxon>
        <taxon>Embryophyta</taxon>
        <taxon>Tracheophyta</taxon>
        <taxon>Spermatophyta</taxon>
        <taxon>Magnoliopsida</taxon>
        <taxon>eudicotyledons</taxon>
        <taxon>Gunneridae</taxon>
        <taxon>Pentapetalae</taxon>
        <taxon>rosids</taxon>
        <taxon>fabids</taxon>
        <taxon>Cucurbitales</taxon>
        <taxon>Cucurbitaceae</taxon>
        <taxon>Benincaseae</taxon>
        <taxon>Cucumis</taxon>
    </lineage>
</organism>
<accession>A0A9I9CCG8</accession>
<dbReference type="Gramene" id="MELO3C000519.2.1">
    <property type="protein sequence ID" value="MELO3C000519.2.1"/>
    <property type="gene ID" value="MELO3C000519.2"/>
</dbReference>
<dbReference type="AlphaFoldDB" id="A0A9I9CCG8"/>
<evidence type="ECO:0000313" key="1">
    <source>
        <dbReference type="EnsemblPlants" id="MELO3C000519.2.1"/>
    </source>
</evidence>
<dbReference type="EnsemblPlants" id="MELO3C000519.2.1">
    <property type="protein sequence ID" value="MELO3C000519.2.1"/>
    <property type="gene ID" value="MELO3C000519.2"/>
</dbReference>
<proteinExistence type="predicted"/>
<protein>
    <submittedName>
        <fullName evidence="1">Uncharacterized protein</fullName>
    </submittedName>
</protein>
<reference evidence="1" key="1">
    <citation type="submission" date="2023-03" db="UniProtKB">
        <authorList>
            <consortium name="EnsemblPlants"/>
        </authorList>
    </citation>
    <scope>IDENTIFICATION</scope>
</reference>